<evidence type="ECO:0000256" key="2">
    <source>
        <dbReference type="ARBA" id="ARBA00022771"/>
    </source>
</evidence>
<organism evidence="5 6">
    <name type="scientific">Eumeta variegata</name>
    <name type="common">Bagworm moth</name>
    <name type="synonym">Eumeta japonica</name>
    <dbReference type="NCBI Taxonomy" id="151549"/>
    <lineage>
        <taxon>Eukaryota</taxon>
        <taxon>Metazoa</taxon>
        <taxon>Ecdysozoa</taxon>
        <taxon>Arthropoda</taxon>
        <taxon>Hexapoda</taxon>
        <taxon>Insecta</taxon>
        <taxon>Pterygota</taxon>
        <taxon>Neoptera</taxon>
        <taxon>Endopterygota</taxon>
        <taxon>Lepidoptera</taxon>
        <taxon>Glossata</taxon>
        <taxon>Ditrysia</taxon>
        <taxon>Tineoidea</taxon>
        <taxon>Psychidae</taxon>
        <taxon>Oiketicinae</taxon>
        <taxon>Eumeta</taxon>
    </lineage>
</organism>
<dbReference type="InterPro" id="IPR007588">
    <property type="entry name" value="Znf_FLYWCH"/>
</dbReference>
<comment type="caution">
    <text evidence="5">The sequence shown here is derived from an EMBL/GenBank/DDBJ whole genome shotgun (WGS) entry which is preliminary data.</text>
</comment>
<dbReference type="Proteomes" id="UP000299102">
    <property type="component" value="Unassembled WGS sequence"/>
</dbReference>
<proteinExistence type="predicted"/>
<dbReference type="Gene3D" id="2.20.25.240">
    <property type="match status" value="2"/>
</dbReference>
<dbReference type="OrthoDB" id="6923667at2759"/>
<evidence type="ECO:0000256" key="1">
    <source>
        <dbReference type="ARBA" id="ARBA00022723"/>
    </source>
</evidence>
<keyword evidence="3" id="KW-0862">Zinc</keyword>
<dbReference type="Pfam" id="PF04500">
    <property type="entry name" value="FLYWCH"/>
    <property type="match status" value="1"/>
</dbReference>
<reference evidence="5 6" key="1">
    <citation type="journal article" date="2019" name="Commun. Biol.">
        <title>The bagworm genome reveals a unique fibroin gene that provides high tensile strength.</title>
        <authorList>
            <person name="Kono N."/>
            <person name="Nakamura H."/>
            <person name="Ohtoshi R."/>
            <person name="Tomita M."/>
            <person name="Numata K."/>
            <person name="Arakawa K."/>
        </authorList>
    </citation>
    <scope>NUCLEOTIDE SEQUENCE [LARGE SCALE GENOMIC DNA]</scope>
</reference>
<keyword evidence="6" id="KW-1185">Reference proteome</keyword>
<keyword evidence="2" id="KW-0863">Zinc-finger</keyword>
<feature type="domain" description="FLYWCH-type" evidence="4">
    <location>
        <begin position="108"/>
        <end position="167"/>
    </location>
</feature>
<name>A0A4C1V074_EUMVA</name>
<sequence>MVANREPLFSKLRTGKPVIQIGQYRYHRQYAGVGSQALWYCSKNSSPRTCTAAPTTVDGVTVRRKPPPLFLESRLGRPVIQMGRYRYNKHISSVGHRALWYCTRGPVFLTSRLGRPVIQMGLYRYNKHTSSTGSIGLWYCTKNKSCKCTGALKTIDDVIVKQKPHNH</sequence>
<dbReference type="AlphaFoldDB" id="A0A4C1V074"/>
<dbReference type="EMBL" id="BGZK01000246">
    <property type="protein sequence ID" value="GBP31444.1"/>
    <property type="molecule type" value="Genomic_DNA"/>
</dbReference>
<evidence type="ECO:0000313" key="5">
    <source>
        <dbReference type="EMBL" id="GBP31444.1"/>
    </source>
</evidence>
<accession>A0A4C1V074</accession>
<dbReference type="GO" id="GO:0008270">
    <property type="term" value="F:zinc ion binding"/>
    <property type="evidence" value="ECO:0007669"/>
    <property type="project" value="UniProtKB-KW"/>
</dbReference>
<protein>
    <recommendedName>
        <fullName evidence="4">FLYWCH-type domain-containing protein</fullName>
    </recommendedName>
</protein>
<evidence type="ECO:0000313" key="6">
    <source>
        <dbReference type="Proteomes" id="UP000299102"/>
    </source>
</evidence>
<evidence type="ECO:0000259" key="4">
    <source>
        <dbReference type="Pfam" id="PF04500"/>
    </source>
</evidence>
<gene>
    <name evidence="5" type="ORF">EVAR_17933_1</name>
</gene>
<evidence type="ECO:0000256" key="3">
    <source>
        <dbReference type="ARBA" id="ARBA00022833"/>
    </source>
</evidence>
<keyword evidence="1" id="KW-0479">Metal-binding</keyword>